<dbReference type="InterPro" id="IPR018492">
    <property type="entry name" value="Ribosomal_eL8/Nhp2"/>
</dbReference>
<dbReference type="InterPro" id="IPR004038">
    <property type="entry name" value="Ribosomal_eL8/eL30/eS12/Gad45"/>
</dbReference>
<dbReference type="GO" id="GO:0003723">
    <property type="term" value="F:RNA binding"/>
    <property type="evidence" value="ECO:0007669"/>
    <property type="project" value="UniProtKB-UniRule"/>
</dbReference>
<dbReference type="GO" id="GO:0006364">
    <property type="term" value="P:rRNA processing"/>
    <property type="evidence" value="ECO:0007669"/>
    <property type="project" value="UniProtKB-KW"/>
</dbReference>
<keyword evidence="7 8" id="KW-0687">Ribonucleoprotein</keyword>
<dbReference type="SUPFAM" id="SSF55315">
    <property type="entry name" value="L30e-like"/>
    <property type="match status" value="1"/>
</dbReference>
<dbReference type="EMBL" id="BFEA01000149">
    <property type="protein sequence ID" value="GBG71573.1"/>
    <property type="molecule type" value="Genomic_DNA"/>
</dbReference>
<comment type="function">
    <text evidence="8">Common component of the spliceosome and rRNA processing machinery.</text>
</comment>
<evidence type="ECO:0000256" key="3">
    <source>
        <dbReference type="ARBA" id="ARBA00022517"/>
    </source>
</evidence>
<dbReference type="GO" id="GO:0031120">
    <property type="term" value="P:snRNA pseudouridine synthesis"/>
    <property type="evidence" value="ECO:0007669"/>
    <property type="project" value="UniProtKB-UniRule"/>
</dbReference>
<gene>
    <name evidence="10" type="ORF">CBR_g8989</name>
</gene>
<dbReference type="OrthoDB" id="5364946at2759"/>
<dbReference type="GO" id="GO:0000398">
    <property type="term" value="P:mRNA splicing, via spliceosome"/>
    <property type="evidence" value="ECO:0007669"/>
    <property type="project" value="UniProtKB-UniRule"/>
</dbReference>
<evidence type="ECO:0000256" key="2">
    <source>
        <dbReference type="ARBA" id="ARBA00007337"/>
    </source>
</evidence>
<evidence type="ECO:0000313" key="10">
    <source>
        <dbReference type="EMBL" id="GBG71573.1"/>
    </source>
</evidence>
<keyword evidence="6 8" id="KW-0539">Nucleus</keyword>
<comment type="subcellular location">
    <subcellularLocation>
        <location evidence="1 8">Nucleus</location>
        <location evidence="1 8">Nucleolus</location>
    </subcellularLocation>
</comment>
<comment type="caution">
    <text evidence="10">The sequence shown here is derived from an EMBL/GenBank/DDBJ whole genome shotgun (WGS) entry which is preliminary data.</text>
</comment>
<keyword evidence="4" id="KW-0698">rRNA processing</keyword>
<evidence type="ECO:0000259" key="9">
    <source>
        <dbReference type="Pfam" id="PF01248"/>
    </source>
</evidence>
<keyword evidence="5 8" id="KW-0694">RNA-binding</keyword>
<accession>A0A388KNQ4</accession>
<keyword evidence="3" id="KW-0690">Ribosome biogenesis</keyword>
<dbReference type="Pfam" id="PF01248">
    <property type="entry name" value="Ribosomal_L7Ae"/>
    <property type="match status" value="1"/>
</dbReference>
<evidence type="ECO:0000256" key="8">
    <source>
        <dbReference type="RuleBase" id="RU366039"/>
    </source>
</evidence>
<dbReference type="PRINTS" id="PR00883">
    <property type="entry name" value="NUCLEARHMG"/>
</dbReference>
<dbReference type="InterPro" id="IPR004037">
    <property type="entry name" value="Ribosomal_eL8-like_CS"/>
</dbReference>
<evidence type="ECO:0000256" key="5">
    <source>
        <dbReference type="ARBA" id="ARBA00022884"/>
    </source>
</evidence>
<dbReference type="PANTHER" id="PTHR23105">
    <property type="entry name" value="RIBOSOMAL PROTEIN L7AE FAMILY MEMBER"/>
    <property type="match status" value="1"/>
</dbReference>
<organism evidence="10 11">
    <name type="scientific">Chara braunii</name>
    <name type="common">Braun's stonewort</name>
    <dbReference type="NCBI Taxonomy" id="69332"/>
    <lineage>
        <taxon>Eukaryota</taxon>
        <taxon>Viridiplantae</taxon>
        <taxon>Streptophyta</taxon>
        <taxon>Charophyceae</taxon>
        <taxon>Charales</taxon>
        <taxon>Characeae</taxon>
        <taxon>Chara</taxon>
    </lineage>
</organism>
<dbReference type="Proteomes" id="UP000265515">
    <property type="component" value="Unassembled WGS sequence"/>
</dbReference>
<dbReference type="InterPro" id="IPR029064">
    <property type="entry name" value="Ribosomal_eL30-like_sf"/>
</dbReference>
<dbReference type="Gramene" id="GBG71573">
    <property type="protein sequence ID" value="GBG71573"/>
    <property type="gene ID" value="CBR_g8989"/>
</dbReference>
<dbReference type="InterPro" id="IPR002415">
    <property type="entry name" value="H/ACA_rnp_Nhp2-like"/>
</dbReference>
<name>A0A388KNQ4_CHABU</name>
<evidence type="ECO:0000256" key="6">
    <source>
        <dbReference type="ARBA" id="ARBA00023242"/>
    </source>
</evidence>
<proteinExistence type="inferred from homology"/>
<dbReference type="FunFam" id="3.30.1330.30:FF:000015">
    <property type="entry name" value="H/ACA ribonucleoprotein complex subunit NHP2"/>
    <property type="match status" value="1"/>
</dbReference>
<comment type="similarity">
    <text evidence="2 8">Belongs to the eukaryotic ribosomal protein eL8 family.</text>
</comment>
<dbReference type="OMA" id="SHIPAVC"/>
<keyword evidence="11" id="KW-1185">Reference proteome</keyword>
<dbReference type="PRINTS" id="PR00881">
    <property type="entry name" value="L7ARS6FAMILY"/>
</dbReference>
<dbReference type="GO" id="GO:0031429">
    <property type="term" value="C:box H/ACA snoRNP complex"/>
    <property type="evidence" value="ECO:0007669"/>
    <property type="project" value="UniProtKB-UniRule"/>
</dbReference>
<dbReference type="STRING" id="69332.A0A388KNQ4"/>
<evidence type="ECO:0000256" key="7">
    <source>
        <dbReference type="ARBA" id="ARBA00023274"/>
    </source>
</evidence>
<evidence type="ECO:0000313" key="11">
    <source>
        <dbReference type="Proteomes" id="UP000265515"/>
    </source>
</evidence>
<evidence type="ECO:0000256" key="1">
    <source>
        <dbReference type="ARBA" id="ARBA00004604"/>
    </source>
</evidence>
<comment type="function">
    <text evidence="8">Required for ribosome biogenesis. Part of a complex which catalyzes pseudouridylation of rRNA. This involves the isomerization of uridine such that the ribose is subsequently attached to C5, instead of the normal N1. Pseudouridine ('psi') residues may serve to stabilize the conformation of rRNAs.</text>
</comment>
<dbReference type="InterPro" id="IPR050257">
    <property type="entry name" value="eL8/uL1-like"/>
</dbReference>
<dbReference type="AlphaFoldDB" id="A0A388KNQ4"/>
<evidence type="ECO:0000256" key="4">
    <source>
        <dbReference type="ARBA" id="ARBA00022552"/>
    </source>
</evidence>
<sequence length="151" mass="16325">MGSDSETERKEKLKWQSISPIAKPLAGKKLNKKALKLVKRASKSKQLKRGVKEVVKALRKGAKGLCIIAGNISPIDVISHLPVLCEESDVPYVFVPSKEDLGAAGQSKRPTSCVLVIPSGAKAEVSEEDAAKLQSEYKELVEEVKGLAVIY</sequence>
<feature type="domain" description="Ribosomal protein eL8/eL30/eS12/Gadd45" evidence="9">
    <location>
        <begin position="33"/>
        <end position="124"/>
    </location>
</feature>
<dbReference type="Gene3D" id="3.30.1330.30">
    <property type="match status" value="1"/>
</dbReference>
<dbReference type="PROSITE" id="PS01082">
    <property type="entry name" value="RIBOSOMAL_L7AE"/>
    <property type="match status" value="1"/>
</dbReference>
<reference evidence="10 11" key="1">
    <citation type="journal article" date="2018" name="Cell">
        <title>The Chara Genome: Secondary Complexity and Implications for Plant Terrestrialization.</title>
        <authorList>
            <person name="Nishiyama T."/>
            <person name="Sakayama H."/>
            <person name="Vries J.D."/>
            <person name="Buschmann H."/>
            <person name="Saint-Marcoux D."/>
            <person name="Ullrich K.K."/>
            <person name="Haas F.B."/>
            <person name="Vanderstraeten L."/>
            <person name="Becker D."/>
            <person name="Lang D."/>
            <person name="Vosolsobe S."/>
            <person name="Rombauts S."/>
            <person name="Wilhelmsson P.K.I."/>
            <person name="Janitza P."/>
            <person name="Kern R."/>
            <person name="Heyl A."/>
            <person name="Rumpler F."/>
            <person name="Villalobos L.I.A.C."/>
            <person name="Clay J.M."/>
            <person name="Skokan R."/>
            <person name="Toyoda A."/>
            <person name="Suzuki Y."/>
            <person name="Kagoshima H."/>
            <person name="Schijlen E."/>
            <person name="Tajeshwar N."/>
            <person name="Catarino B."/>
            <person name="Hetherington A.J."/>
            <person name="Saltykova A."/>
            <person name="Bonnot C."/>
            <person name="Breuninger H."/>
            <person name="Symeonidi A."/>
            <person name="Radhakrishnan G.V."/>
            <person name="Van Nieuwerburgh F."/>
            <person name="Deforce D."/>
            <person name="Chang C."/>
            <person name="Karol K.G."/>
            <person name="Hedrich R."/>
            <person name="Ulvskov P."/>
            <person name="Glockner G."/>
            <person name="Delwiche C.F."/>
            <person name="Petrasek J."/>
            <person name="Van de Peer Y."/>
            <person name="Friml J."/>
            <person name="Beilby M."/>
            <person name="Dolan L."/>
            <person name="Kohara Y."/>
            <person name="Sugano S."/>
            <person name="Fujiyama A."/>
            <person name="Delaux P.-M."/>
            <person name="Quint M."/>
            <person name="TheiBen G."/>
            <person name="Hagemann M."/>
            <person name="Harholt J."/>
            <person name="Dunand C."/>
            <person name="Zachgo S."/>
            <person name="Langdale J."/>
            <person name="Maumus F."/>
            <person name="Straeten D.V.D."/>
            <person name="Gould S.B."/>
            <person name="Rensing S.A."/>
        </authorList>
    </citation>
    <scope>NUCLEOTIDE SEQUENCE [LARGE SCALE GENOMIC DNA]</scope>
    <source>
        <strain evidence="10 11">S276</strain>
    </source>
</reference>
<protein>
    <recommendedName>
        <fullName evidence="8">H/ACA ribonucleoprotein complex subunit 2</fullName>
    </recommendedName>
    <alternativeName>
        <fullName evidence="8">Nucleolar protein family A member 2</fullName>
    </alternativeName>
</protein>